<dbReference type="Proteomes" id="UP000324748">
    <property type="component" value="Unassembled WGS sequence"/>
</dbReference>
<evidence type="ECO:0000313" key="2">
    <source>
        <dbReference type="EMBL" id="KAA1116810.1"/>
    </source>
</evidence>
<protein>
    <submittedName>
        <fullName evidence="1">Uncharacterized protein</fullName>
    </submittedName>
</protein>
<dbReference type="InterPro" id="IPR019410">
    <property type="entry name" value="Methyltransf_16"/>
</dbReference>
<reference evidence="3 4" key="1">
    <citation type="submission" date="2019-05" db="EMBL/GenBank/DDBJ databases">
        <title>Emergence of the Ug99 lineage of the wheat stem rust pathogen through somatic hybridization.</title>
        <authorList>
            <person name="Li F."/>
            <person name="Upadhyaya N.M."/>
            <person name="Sperschneider J."/>
            <person name="Matny O."/>
            <person name="Nguyen-Phuc H."/>
            <person name="Mago R."/>
            <person name="Raley C."/>
            <person name="Miller M.E."/>
            <person name="Silverstein K.A.T."/>
            <person name="Henningsen E."/>
            <person name="Hirsch C.D."/>
            <person name="Visser B."/>
            <person name="Pretorius Z.A."/>
            <person name="Steffenson B.J."/>
            <person name="Schwessinger B."/>
            <person name="Dodds P.N."/>
            <person name="Figueroa M."/>
        </authorList>
    </citation>
    <scope>NUCLEOTIDE SEQUENCE [LARGE SCALE GENOMIC DNA]</scope>
    <source>
        <strain evidence="1">21-0</strain>
        <strain evidence="2 4">Ug99</strain>
    </source>
</reference>
<dbReference type="PANTHER" id="PTHR14614">
    <property type="entry name" value="HEPATOCELLULAR CARCINOMA-ASSOCIATED ANTIGEN"/>
    <property type="match status" value="1"/>
</dbReference>
<dbReference type="GO" id="GO:0008757">
    <property type="term" value="F:S-adenosylmethionine-dependent methyltransferase activity"/>
    <property type="evidence" value="ECO:0007669"/>
    <property type="project" value="UniProtKB-ARBA"/>
</dbReference>
<dbReference type="OrthoDB" id="413520at2759"/>
<comment type="caution">
    <text evidence="1">The sequence shown here is derived from an EMBL/GenBank/DDBJ whole genome shotgun (WGS) entry which is preliminary data.</text>
</comment>
<evidence type="ECO:0000313" key="1">
    <source>
        <dbReference type="EMBL" id="KAA1098220.1"/>
    </source>
</evidence>
<gene>
    <name evidence="1" type="ORF">PGT21_031055</name>
    <name evidence="2" type="ORF">PGTUg99_021695</name>
</gene>
<dbReference type="PANTHER" id="PTHR14614:SF161">
    <property type="match status" value="1"/>
</dbReference>
<dbReference type="Proteomes" id="UP000325313">
    <property type="component" value="Unassembled WGS sequence"/>
</dbReference>
<dbReference type="InterPro" id="IPR029063">
    <property type="entry name" value="SAM-dependent_MTases_sf"/>
</dbReference>
<proteinExistence type="predicted"/>
<dbReference type="Pfam" id="PF10294">
    <property type="entry name" value="Methyltransf_16"/>
    <property type="match status" value="1"/>
</dbReference>
<dbReference type="EMBL" id="VSWC01000066">
    <property type="protein sequence ID" value="KAA1098220.1"/>
    <property type="molecule type" value="Genomic_DNA"/>
</dbReference>
<dbReference type="EMBL" id="VDEP01000270">
    <property type="protein sequence ID" value="KAA1116810.1"/>
    <property type="molecule type" value="Genomic_DNA"/>
</dbReference>
<dbReference type="Gene3D" id="3.40.50.150">
    <property type="entry name" value="Vaccinia Virus protein VP39"/>
    <property type="match status" value="1"/>
</dbReference>
<dbReference type="GO" id="GO:0005829">
    <property type="term" value="C:cytosol"/>
    <property type="evidence" value="ECO:0007669"/>
    <property type="project" value="TreeGrafter"/>
</dbReference>
<evidence type="ECO:0000313" key="4">
    <source>
        <dbReference type="Proteomes" id="UP000325313"/>
    </source>
</evidence>
<evidence type="ECO:0000313" key="3">
    <source>
        <dbReference type="Proteomes" id="UP000324748"/>
    </source>
</evidence>
<organism evidence="1 3">
    <name type="scientific">Puccinia graminis f. sp. tritici</name>
    <dbReference type="NCBI Taxonomy" id="56615"/>
    <lineage>
        <taxon>Eukaryota</taxon>
        <taxon>Fungi</taxon>
        <taxon>Dikarya</taxon>
        <taxon>Basidiomycota</taxon>
        <taxon>Pucciniomycotina</taxon>
        <taxon>Pucciniomycetes</taxon>
        <taxon>Pucciniales</taxon>
        <taxon>Pucciniaceae</taxon>
        <taxon>Puccinia</taxon>
    </lineage>
</organism>
<keyword evidence="3" id="KW-1185">Reference proteome</keyword>
<dbReference type="GO" id="GO:0032991">
    <property type="term" value="C:protein-containing complex"/>
    <property type="evidence" value="ECO:0007669"/>
    <property type="project" value="TreeGrafter"/>
</dbReference>
<accession>A0A5B0PC82</accession>
<dbReference type="AlphaFoldDB" id="A0A5B0PC82"/>
<name>A0A5B0PC82_PUCGR</name>
<sequence length="333" mass="38046">MDQEDIHRRANFPRKLEISYQQRKDREDLCSEQEHFSQDLELFGIAAKTWDASFDLLDYLLIPNNLREYQPASPLLPSTRPHSENKIHIIDLGSGTCYLPIGLATRLDPEQAESIKITVTDLPAVLPLLQRNIQTATEKLEISARALSWGDTDQTIDLLKSTTSNQPTDLLITCSDLVFFPFLFAPLIRTLLILTSPHYLPSNYSSTPVILFGYKERSAVKEFPFFSLLGRYFKLEPIISRSDPTGPWELLRNHRDQEDEDDGNKVYLIRATRHPSTIDLDLQSTILNNSPDSNGDHHHPEQLLDPLFLHGDGSATDQWEWILLSNLTDHSIF</sequence>